<keyword evidence="3" id="KW-1185">Reference proteome</keyword>
<dbReference type="EMBL" id="AMQN01026393">
    <property type="status" value="NOT_ANNOTATED_CDS"/>
    <property type="molecule type" value="Genomic_DNA"/>
</dbReference>
<reference evidence="2" key="3">
    <citation type="submission" date="2015-06" db="UniProtKB">
        <authorList>
            <consortium name="EnsemblMetazoa"/>
        </authorList>
    </citation>
    <scope>IDENTIFICATION</scope>
</reference>
<dbReference type="EMBL" id="AMQN01026394">
    <property type="status" value="NOT_ANNOTATED_CDS"/>
    <property type="molecule type" value="Genomic_DNA"/>
</dbReference>
<evidence type="ECO:0000313" key="3">
    <source>
        <dbReference type="Proteomes" id="UP000014760"/>
    </source>
</evidence>
<dbReference type="EMBL" id="KB306525">
    <property type="protein sequence ID" value="ELT99761.1"/>
    <property type="molecule type" value="Genomic_DNA"/>
</dbReference>
<reference evidence="3" key="1">
    <citation type="submission" date="2012-12" db="EMBL/GenBank/DDBJ databases">
        <authorList>
            <person name="Hellsten U."/>
            <person name="Grimwood J."/>
            <person name="Chapman J.A."/>
            <person name="Shapiro H."/>
            <person name="Aerts A."/>
            <person name="Otillar R.P."/>
            <person name="Terry A.Y."/>
            <person name="Boore J.L."/>
            <person name="Simakov O."/>
            <person name="Marletaz F."/>
            <person name="Cho S.-J."/>
            <person name="Edsinger-Gonzales E."/>
            <person name="Havlak P."/>
            <person name="Kuo D.-H."/>
            <person name="Larsson T."/>
            <person name="Lv J."/>
            <person name="Arendt D."/>
            <person name="Savage R."/>
            <person name="Osoegawa K."/>
            <person name="de Jong P."/>
            <person name="Lindberg D.R."/>
            <person name="Seaver E.C."/>
            <person name="Weisblat D.A."/>
            <person name="Putnam N.H."/>
            <person name="Grigoriev I.V."/>
            <person name="Rokhsar D.S."/>
        </authorList>
    </citation>
    <scope>NUCLEOTIDE SEQUENCE</scope>
    <source>
        <strain evidence="3">I ESC-2004</strain>
    </source>
</reference>
<dbReference type="OMA" id="HEPTEIL"/>
<evidence type="ECO:0000313" key="1">
    <source>
        <dbReference type="EMBL" id="ELT99761.1"/>
    </source>
</evidence>
<gene>
    <name evidence="1" type="ORF">CAPTEDRAFT_190433</name>
</gene>
<dbReference type="STRING" id="283909.R7U7W0"/>
<accession>R7U7W0</accession>
<dbReference type="Proteomes" id="UP000014760">
    <property type="component" value="Unassembled WGS sequence"/>
</dbReference>
<organism evidence="1">
    <name type="scientific">Capitella teleta</name>
    <name type="common">Polychaete worm</name>
    <dbReference type="NCBI Taxonomy" id="283909"/>
    <lineage>
        <taxon>Eukaryota</taxon>
        <taxon>Metazoa</taxon>
        <taxon>Spiralia</taxon>
        <taxon>Lophotrochozoa</taxon>
        <taxon>Annelida</taxon>
        <taxon>Polychaeta</taxon>
        <taxon>Sedentaria</taxon>
        <taxon>Scolecida</taxon>
        <taxon>Capitellidae</taxon>
        <taxon>Capitella</taxon>
    </lineage>
</organism>
<evidence type="ECO:0000313" key="2">
    <source>
        <dbReference type="EnsemblMetazoa" id="CapteP190433"/>
    </source>
</evidence>
<dbReference type="AlphaFoldDB" id="R7U7W0"/>
<protein>
    <submittedName>
        <fullName evidence="1 2">Uncharacterized protein</fullName>
    </submittedName>
</protein>
<dbReference type="EnsemblMetazoa" id="CapteT190433">
    <property type="protein sequence ID" value="CapteP190433"/>
    <property type="gene ID" value="CapteG190433"/>
</dbReference>
<dbReference type="OrthoDB" id="66977at2759"/>
<sequence length="357" mass="40541">MPEVGHTNTTCKGRIVCAKCSEEHEDKECNSKQNKCANCRGGHTVFSKDCPILNKVRLKGPTSPLEVEYSSTMHVGCLKRVVVERDSVNSISLHENPQSHVPRMMVASGVGLNPAATKLIARNTTLMPDIPGLHALLSITFAPCVEFRTDPKRTRYIGALCGLGWDSETQGPALPDHDMEITFGVEFTKDDISMINQVRAAINLAVREGSWSFDVIRKIQHTAKEKLLRLVQKVRKPIPETPFQQMYRWRMVDPDLLEHPATDNDERDFLTLLCGIELNEHVARVEPEQHAREERMQLLRQHCDWLRSVHGARLKKQDIHCQLCDKYYGIVIHAIHNIPTHEKFNKDLQQQNPLGGR</sequence>
<name>R7U7W0_CAPTE</name>
<reference evidence="1 3" key="2">
    <citation type="journal article" date="2013" name="Nature">
        <title>Insights into bilaterian evolution from three spiralian genomes.</title>
        <authorList>
            <person name="Simakov O."/>
            <person name="Marletaz F."/>
            <person name="Cho S.J."/>
            <person name="Edsinger-Gonzales E."/>
            <person name="Havlak P."/>
            <person name="Hellsten U."/>
            <person name="Kuo D.H."/>
            <person name="Larsson T."/>
            <person name="Lv J."/>
            <person name="Arendt D."/>
            <person name="Savage R."/>
            <person name="Osoegawa K."/>
            <person name="de Jong P."/>
            <person name="Grimwood J."/>
            <person name="Chapman J.A."/>
            <person name="Shapiro H."/>
            <person name="Aerts A."/>
            <person name="Otillar R.P."/>
            <person name="Terry A.Y."/>
            <person name="Boore J.L."/>
            <person name="Grigoriev I.V."/>
            <person name="Lindberg D.R."/>
            <person name="Seaver E.C."/>
            <person name="Weisblat D.A."/>
            <person name="Putnam N.H."/>
            <person name="Rokhsar D.S."/>
        </authorList>
    </citation>
    <scope>NUCLEOTIDE SEQUENCE</scope>
    <source>
        <strain evidence="1 3">I ESC-2004</strain>
    </source>
</reference>
<proteinExistence type="predicted"/>
<dbReference type="HOGENOM" id="CLU_066511_0_0_1"/>